<feature type="binding site" description="axial binding residue" evidence="7">
    <location>
        <position position="421"/>
    </location>
    <ligand>
        <name>heme</name>
        <dbReference type="ChEBI" id="CHEBI:30413"/>
    </ligand>
    <ligandPart>
        <name>Fe</name>
        <dbReference type="ChEBI" id="CHEBI:18248"/>
    </ligandPart>
</feature>
<dbReference type="PRINTS" id="PR00463">
    <property type="entry name" value="EP450I"/>
</dbReference>
<feature type="compositionally biased region" description="Basic and acidic residues" evidence="8">
    <location>
        <begin position="235"/>
        <end position="251"/>
    </location>
</feature>
<dbReference type="Proteomes" id="UP000217676">
    <property type="component" value="Chromosome"/>
</dbReference>
<comment type="similarity">
    <text evidence="1">Belongs to the cytochrome P450 family.</text>
</comment>
<feature type="region of interest" description="Disordered" evidence="8">
    <location>
        <begin position="235"/>
        <end position="270"/>
    </location>
</feature>
<dbReference type="InterPro" id="IPR050196">
    <property type="entry name" value="Cytochrome_P450_Monoox"/>
</dbReference>
<dbReference type="Pfam" id="PF00067">
    <property type="entry name" value="p450"/>
    <property type="match status" value="1"/>
</dbReference>
<dbReference type="InterPro" id="IPR036396">
    <property type="entry name" value="Cyt_P450_sf"/>
</dbReference>
<dbReference type="EMBL" id="AP017424">
    <property type="protein sequence ID" value="BAU87011.1"/>
    <property type="molecule type" value="Genomic_DNA"/>
</dbReference>
<dbReference type="PRINTS" id="PR00385">
    <property type="entry name" value="P450"/>
</dbReference>
<keyword evidence="6" id="KW-0503">Monooxygenase</keyword>
<evidence type="ECO:0000256" key="8">
    <source>
        <dbReference type="SAM" id="MobiDB-lite"/>
    </source>
</evidence>
<keyword evidence="3 7" id="KW-0479">Metal-binding</keyword>
<evidence type="ECO:0000256" key="7">
    <source>
        <dbReference type="PIRSR" id="PIRSR602401-1"/>
    </source>
</evidence>
<keyword evidence="4" id="KW-0560">Oxidoreductase</keyword>
<keyword evidence="2 7" id="KW-0349">Heme</keyword>
<dbReference type="Gene3D" id="1.10.630.10">
    <property type="entry name" value="Cytochrome P450"/>
    <property type="match status" value="1"/>
</dbReference>
<dbReference type="SUPFAM" id="SSF48264">
    <property type="entry name" value="Cytochrome P450"/>
    <property type="match status" value="1"/>
</dbReference>
<reference evidence="9 10" key="1">
    <citation type="journal article" date="2016" name="Genome Announc.">
        <title>Complete Genome Sequence of Thiostrepton-Producing Streptomyces laurentii ATCC 31255.</title>
        <authorList>
            <person name="Doi K."/>
            <person name="Fujino Y."/>
            <person name="Nagayoshi Y."/>
            <person name="Ohshima T."/>
            <person name="Ogata S."/>
        </authorList>
    </citation>
    <scope>NUCLEOTIDE SEQUENCE [LARGE SCALE GENOMIC DNA]</scope>
    <source>
        <strain evidence="9 10">ATCC 31255</strain>
    </source>
</reference>
<keyword evidence="5 7" id="KW-0408">Iron</keyword>
<evidence type="ECO:0000256" key="4">
    <source>
        <dbReference type="ARBA" id="ARBA00023002"/>
    </source>
</evidence>
<proteinExistence type="inferred from homology"/>
<dbReference type="PANTHER" id="PTHR24291:SF50">
    <property type="entry name" value="BIFUNCTIONAL ALBAFLAVENONE MONOOXYGENASE_TERPENE SYNTHASE"/>
    <property type="match status" value="1"/>
</dbReference>
<dbReference type="KEGG" id="slau:SLA_6142"/>
<evidence type="ECO:0000256" key="5">
    <source>
        <dbReference type="ARBA" id="ARBA00023004"/>
    </source>
</evidence>
<evidence type="ECO:0000313" key="10">
    <source>
        <dbReference type="Proteomes" id="UP000217676"/>
    </source>
</evidence>
<feature type="compositionally biased region" description="Basic and acidic residues" evidence="8">
    <location>
        <begin position="388"/>
        <end position="405"/>
    </location>
</feature>
<keyword evidence="10" id="KW-1185">Reference proteome</keyword>
<dbReference type="AlphaFoldDB" id="A0A160P7G3"/>
<protein>
    <submittedName>
        <fullName evidence="9">Cytochrome P450</fullName>
    </submittedName>
</protein>
<organism evidence="9 10">
    <name type="scientific">Streptomyces laurentii</name>
    <dbReference type="NCBI Taxonomy" id="39478"/>
    <lineage>
        <taxon>Bacteria</taxon>
        <taxon>Bacillati</taxon>
        <taxon>Actinomycetota</taxon>
        <taxon>Actinomycetes</taxon>
        <taxon>Kitasatosporales</taxon>
        <taxon>Streptomycetaceae</taxon>
        <taxon>Streptomyces</taxon>
    </lineage>
</organism>
<feature type="region of interest" description="Disordered" evidence="8">
    <location>
        <begin position="1"/>
        <end position="22"/>
    </location>
</feature>
<accession>A0A160P7G3</accession>
<evidence type="ECO:0000313" key="9">
    <source>
        <dbReference type="EMBL" id="BAU87011.1"/>
    </source>
</evidence>
<sequence>MSAVPDAPPGVARPPRTTPDDAVVPTAPGALPLLGHALPLLRDPVGLLQSVRAHGDIVRVRIGPAQVYVLNSPELVRQVLAADVESYRKGTFHEKFRPYQGDNLFTIDGPDHRRRRRIVQPAFHRDRLKTYAEVMREVAVTRCASWTEGRPIDVGAEMYALTSEVVARVLFGGEIGSDRIGRIQRWLPVFVRGMGRKVILPAGWLDRLPIPANRRFDAAQHGLRALVDELVREQRADRGPAGEGGKERDDLLSLLIGSPDPESGRPLSDTQLRDETMTFMTAGIETVATTLTWLHHELAVHPEVRTRLLEEVDTALGGRPAGFDDLPSLPYTRSVVRETLRLHSPAWILMRRPTAPVTLGTARVPAGAELVFSPATLHRDPAIYPRPAEFRPGREHDEPAGDPRGARRPPYLPFSTGPYKCVGDHFALTQLALTVATLAQRWRLESASARAPREVAGAALSPDRVVMTPRRRAHQAV</sequence>
<dbReference type="GO" id="GO:0020037">
    <property type="term" value="F:heme binding"/>
    <property type="evidence" value="ECO:0007669"/>
    <property type="project" value="InterPro"/>
</dbReference>
<evidence type="ECO:0000256" key="6">
    <source>
        <dbReference type="ARBA" id="ARBA00023033"/>
    </source>
</evidence>
<gene>
    <name evidence="9" type="ORF">SLA_6142</name>
</gene>
<dbReference type="CDD" id="cd11049">
    <property type="entry name" value="CYP170A1-like"/>
    <property type="match status" value="1"/>
</dbReference>
<evidence type="ECO:0000256" key="3">
    <source>
        <dbReference type="ARBA" id="ARBA00022723"/>
    </source>
</evidence>
<dbReference type="GO" id="GO:0016705">
    <property type="term" value="F:oxidoreductase activity, acting on paired donors, with incorporation or reduction of molecular oxygen"/>
    <property type="evidence" value="ECO:0007669"/>
    <property type="project" value="InterPro"/>
</dbReference>
<dbReference type="InterPro" id="IPR001128">
    <property type="entry name" value="Cyt_P450"/>
</dbReference>
<feature type="region of interest" description="Disordered" evidence="8">
    <location>
        <begin position="383"/>
        <end position="410"/>
    </location>
</feature>
<feature type="compositionally biased region" description="Pro residues" evidence="8">
    <location>
        <begin position="1"/>
        <end position="12"/>
    </location>
</feature>
<comment type="cofactor">
    <cofactor evidence="7">
        <name>heme</name>
        <dbReference type="ChEBI" id="CHEBI:30413"/>
    </cofactor>
</comment>
<dbReference type="GO" id="GO:0005506">
    <property type="term" value="F:iron ion binding"/>
    <property type="evidence" value="ECO:0007669"/>
    <property type="project" value="InterPro"/>
</dbReference>
<dbReference type="GO" id="GO:0004497">
    <property type="term" value="F:monooxygenase activity"/>
    <property type="evidence" value="ECO:0007669"/>
    <property type="project" value="UniProtKB-KW"/>
</dbReference>
<evidence type="ECO:0000256" key="2">
    <source>
        <dbReference type="ARBA" id="ARBA00022617"/>
    </source>
</evidence>
<evidence type="ECO:0000256" key="1">
    <source>
        <dbReference type="ARBA" id="ARBA00010617"/>
    </source>
</evidence>
<dbReference type="InterPro" id="IPR002401">
    <property type="entry name" value="Cyt_P450_E_grp-I"/>
</dbReference>
<dbReference type="PANTHER" id="PTHR24291">
    <property type="entry name" value="CYTOCHROME P450 FAMILY 4"/>
    <property type="match status" value="1"/>
</dbReference>
<name>A0A160P7G3_STRLU</name>